<dbReference type="AlphaFoldDB" id="A0A699Q7Y0"/>
<accession>A0A699Q7Y0</accession>
<dbReference type="EMBL" id="BKCJ010977777">
    <property type="protein sequence ID" value="GFC58498.1"/>
    <property type="molecule type" value="Genomic_DNA"/>
</dbReference>
<protein>
    <submittedName>
        <fullName evidence="1">Uncharacterized protein</fullName>
    </submittedName>
</protein>
<proteinExistence type="predicted"/>
<organism evidence="1">
    <name type="scientific">Tanacetum cinerariifolium</name>
    <name type="common">Dalmatian daisy</name>
    <name type="synonym">Chrysanthemum cinerariifolium</name>
    <dbReference type="NCBI Taxonomy" id="118510"/>
    <lineage>
        <taxon>Eukaryota</taxon>
        <taxon>Viridiplantae</taxon>
        <taxon>Streptophyta</taxon>
        <taxon>Embryophyta</taxon>
        <taxon>Tracheophyta</taxon>
        <taxon>Spermatophyta</taxon>
        <taxon>Magnoliopsida</taxon>
        <taxon>eudicotyledons</taxon>
        <taxon>Gunneridae</taxon>
        <taxon>Pentapetalae</taxon>
        <taxon>asterids</taxon>
        <taxon>campanulids</taxon>
        <taxon>Asterales</taxon>
        <taxon>Asteraceae</taxon>
        <taxon>Asteroideae</taxon>
        <taxon>Anthemideae</taxon>
        <taxon>Anthemidinae</taxon>
        <taxon>Tanacetum</taxon>
    </lineage>
</organism>
<gene>
    <name evidence="1" type="ORF">Tci_830468</name>
</gene>
<sequence length="92" mass="10453">VLMIDYMSIVEIDKVIHTAKTDMVKLMVEIECFDMSVDEFDKETGSSDGLQPKQADQSCVHALNELYLHEIHVVLSKHEVDQYSLCANPKLV</sequence>
<evidence type="ECO:0000313" key="1">
    <source>
        <dbReference type="EMBL" id="GFC58498.1"/>
    </source>
</evidence>
<name>A0A699Q7Y0_TANCI</name>
<comment type="caution">
    <text evidence="1">The sequence shown here is derived from an EMBL/GenBank/DDBJ whole genome shotgun (WGS) entry which is preliminary data.</text>
</comment>
<feature type="non-terminal residue" evidence="1">
    <location>
        <position position="1"/>
    </location>
</feature>
<reference evidence="1" key="1">
    <citation type="journal article" date="2019" name="Sci. Rep.">
        <title>Draft genome of Tanacetum cinerariifolium, the natural source of mosquito coil.</title>
        <authorList>
            <person name="Yamashiro T."/>
            <person name="Shiraishi A."/>
            <person name="Satake H."/>
            <person name="Nakayama K."/>
        </authorList>
    </citation>
    <scope>NUCLEOTIDE SEQUENCE</scope>
</reference>